<evidence type="ECO:0000313" key="3">
    <source>
        <dbReference type="Proteomes" id="UP000186400"/>
    </source>
</evidence>
<protein>
    <submittedName>
        <fullName evidence="2">Uncharacterized protein, contains FMN-binding domain</fullName>
    </submittedName>
</protein>
<organism evidence="2 3">
    <name type="scientific">Alkalispirochaeta americana</name>
    <dbReference type="NCBI Taxonomy" id="159291"/>
    <lineage>
        <taxon>Bacteria</taxon>
        <taxon>Pseudomonadati</taxon>
        <taxon>Spirochaetota</taxon>
        <taxon>Spirochaetia</taxon>
        <taxon>Spirochaetales</taxon>
        <taxon>Spirochaetaceae</taxon>
        <taxon>Alkalispirochaeta</taxon>
    </lineage>
</organism>
<name>A0A1N6T0L3_9SPIO</name>
<dbReference type="EMBL" id="FTMS01000009">
    <property type="protein sequence ID" value="SIQ46901.1"/>
    <property type="molecule type" value="Genomic_DNA"/>
</dbReference>
<evidence type="ECO:0000313" key="2">
    <source>
        <dbReference type="EMBL" id="SIQ46901.1"/>
    </source>
</evidence>
<dbReference type="OrthoDB" id="311713at2"/>
<reference evidence="2 3" key="1">
    <citation type="submission" date="2017-01" db="EMBL/GenBank/DDBJ databases">
        <authorList>
            <person name="Mah S.A."/>
            <person name="Swanson W.J."/>
            <person name="Moy G.W."/>
            <person name="Vacquier V.D."/>
        </authorList>
    </citation>
    <scope>NUCLEOTIDE SEQUENCE [LARGE SCALE GENOMIC DNA]</scope>
    <source>
        <strain evidence="2 3">ASpG1</strain>
    </source>
</reference>
<gene>
    <name evidence="2" type="ORF">SAMN05920897_10972</name>
</gene>
<proteinExistence type="predicted"/>
<sequence>MRRAPKLILITSGAFFLLALLFFVGGTRGMREMRSHEIAEIDMTLVEDGTHYGSSSIHRWAVDVAVMVRNHQIVEIQVLDTSRSNLPDDITSKINRNLIAQEQPLFDAVSGATMTSKGYLIAVADALGSGRRPSSPSR</sequence>
<dbReference type="InterPro" id="IPR007329">
    <property type="entry name" value="FMN-bd"/>
</dbReference>
<evidence type="ECO:0000259" key="1">
    <source>
        <dbReference type="Pfam" id="PF04205"/>
    </source>
</evidence>
<dbReference type="Proteomes" id="UP000186400">
    <property type="component" value="Unassembled WGS sequence"/>
</dbReference>
<dbReference type="GO" id="GO:0016020">
    <property type="term" value="C:membrane"/>
    <property type="evidence" value="ECO:0007669"/>
    <property type="project" value="InterPro"/>
</dbReference>
<dbReference type="Gene3D" id="3.90.1010.20">
    <property type="match status" value="1"/>
</dbReference>
<keyword evidence="3" id="KW-1185">Reference proteome</keyword>
<dbReference type="AlphaFoldDB" id="A0A1N6T0L3"/>
<accession>A0A1N6T0L3</accession>
<dbReference type="RefSeq" id="WP_083943853.1">
    <property type="nucleotide sequence ID" value="NZ_FTMS01000009.1"/>
</dbReference>
<dbReference type="Pfam" id="PF04205">
    <property type="entry name" value="FMN_bind"/>
    <property type="match status" value="1"/>
</dbReference>
<feature type="domain" description="FMN-binding" evidence="1">
    <location>
        <begin position="62"/>
        <end position="127"/>
    </location>
</feature>
<dbReference type="STRING" id="159291.SAMN05920897_10972"/>
<dbReference type="GO" id="GO:0010181">
    <property type="term" value="F:FMN binding"/>
    <property type="evidence" value="ECO:0007669"/>
    <property type="project" value="InterPro"/>
</dbReference>